<evidence type="ECO:0000259" key="8">
    <source>
        <dbReference type="Pfam" id="PF04542"/>
    </source>
</evidence>
<name>A0ABT3YHK7_9HYPH</name>
<evidence type="ECO:0000256" key="7">
    <source>
        <dbReference type="SAM" id="MobiDB-lite"/>
    </source>
</evidence>
<keyword evidence="4 6" id="KW-0238">DNA-binding</keyword>
<dbReference type="PANTHER" id="PTHR43133">
    <property type="entry name" value="RNA POLYMERASE ECF-TYPE SIGMA FACTO"/>
    <property type="match status" value="1"/>
</dbReference>
<protein>
    <recommendedName>
        <fullName evidence="6">RNA polymerase sigma factor</fullName>
    </recommendedName>
</protein>
<proteinExistence type="inferred from homology"/>
<dbReference type="Proteomes" id="UP001081283">
    <property type="component" value="Unassembled WGS sequence"/>
</dbReference>
<dbReference type="Pfam" id="PF04542">
    <property type="entry name" value="Sigma70_r2"/>
    <property type="match status" value="1"/>
</dbReference>
<dbReference type="RefSeq" id="WP_267613168.1">
    <property type="nucleotide sequence ID" value="NZ_JAOVZQ010000001.1"/>
</dbReference>
<dbReference type="NCBIfam" id="TIGR02937">
    <property type="entry name" value="sigma70-ECF"/>
    <property type="match status" value="1"/>
</dbReference>
<comment type="caution">
    <text evidence="10">The sequence shown here is derived from an EMBL/GenBank/DDBJ whole genome shotgun (WGS) entry which is preliminary data.</text>
</comment>
<dbReference type="InterPro" id="IPR013325">
    <property type="entry name" value="RNA_pol_sigma_r2"/>
</dbReference>
<dbReference type="Pfam" id="PF08281">
    <property type="entry name" value="Sigma70_r4_2"/>
    <property type="match status" value="1"/>
</dbReference>
<evidence type="ECO:0000256" key="2">
    <source>
        <dbReference type="ARBA" id="ARBA00023015"/>
    </source>
</evidence>
<feature type="domain" description="RNA polymerase sigma factor 70 region 4 type 2" evidence="9">
    <location>
        <begin position="120"/>
        <end position="170"/>
    </location>
</feature>
<dbReference type="InterPro" id="IPR014284">
    <property type="entry name" value="RNA_pol_sigma-70_dom"/>
</dbReference>
<dbReference type="InterPro" id="IPR000838">
    <property type="entry name" value="RNA_pol_sigma70_ECF_CS"/>
</dbReference>
<dbReference type="InterPro" id="IPR013324">
    <property type="entry name" value="RNA_pol_sigma_r3/r4-like"/>
</dbReference>
<comment type="similarity">
    <text evidence="1 6">Belongs to the sigma-70 factor family. ECF subfamily.</text>
</comment>
<evidence type="ECO:0000313" key="10">
    <source>
        <dbReference type="EMBL" id="MCY0095279.1"/>
    </source>
</evidence>
<dbReference type="EMBL" id="JAOVZQ010000001">
    <property type="protein sequence ID" value="MCY0095279.1"/>
    <property type="molecule type" value="Genomic_DNA"/>
</dbReference>
<keyword evidence="3 6" id="KW-0731">Sigma factor</keyword>
<dbReference type="InterPro" id="IPR036388">
    <property type="entry name" value="WH-like_DNA-bd_sf"/>
</dbReference>
<evidence type="ECO:0000256" key="3">
    <source>
        <dbReference type="ARBA" id="ARBA00023082"/>
    </source>
</evidence>
<dbReference type="PROSITE" id="PS01063">
    <property type="entry name" value="SIGMA70_ECF"/>
    <property type="match status" value="1"/>
</dbReference>
<evidence type="ECO:0000313" key="11">
    <source>
        <dbReference type="Proteomes" id="UP001081283"/>
    </source>
</evidence>
<keyword evidence="2 6" id="KW-0805">Transcription regulation</keyword>
<dbReference type="InterPro" id="IPR039425">
    <property type="entry name" value="RNA_pol_sigma-70-like"/>
</dbReference>
<keyword evidence="5 6" id="KW-0804">Transcription</keyword>
<keyword evidence="11" id="KW-1185">Reference proteome</keyword>
<evidence type="ECO:0000256" key="5">
    <source>
        <dbReference type="ARBA" id="ARBA00023163"/>
    </source>
</evidence>
<reference evidence="10" key="1">
    <citation type="submission" date="2022-10" db="EMBL/GenBank/DDBJ databases">
        <title>Hoeflea sp. J2-29, isolated from marine algae.</title>
        <authorList>
            <person name="Kristyanto S."/>
            <person name="Kim J.M."/>
            <person name="Jeon C.O."/>
        </authorList>
    </citation>
    <scope>NUCLEOTIDE SEQUENCE</scope>
    <source>
        <strain evidence="10">J2-29</strain>
    </source>
</reference>
<dbReference type="PANTHER" id="PTHR43133:SF25">
    <property type="entry name" value="RNA POLYMERASE SIGMA FACTOR RFAY-RELATED"/>
    <property type="match status" value="1"/>
</dbReference>
<evidence type="ECO:0000256" key="6">
    <source>
        <dbReference type="RuleBase" id="RU000716"/>
    </source>
</evidence>
<gene>
    <name evidence="10" type="ORF">OEG82_14790</name>
</gene>
<dbReference type="SUPFAM" id="SSF88946">
    <property type="entry name" value="Sigma2 domain of RNA polymerase sigma factors"/>
    <property type="match status" value="1"/>
</dbReference>
<accession>A0ABT3YHK7</accession>
<dbReference type="Gene3D" id="1.10.1740.10">
    <property type="match status" value="1"/>
</dbReference>
<organism evidence="10 11">
    <name type="scientific">Hoeflea ulvae</name>
    <dbReference type="NCBI Taxonomy" id="2983764"/>
    <lineage>
        <taxon>Bacteria</taxon>
        <taxon>Pseudomonadati</taxon>
        <taxon>Pseudomonadota</taxon>
        <taxon>Alphaproteobacteria</taxon>
        <taxon>Hyphomicrobiales</taxon>
        <taxon>Rhizobiaceae</taxon>
        <taxon>Hoeflea</taxon>
    </lineage>
</organism>
<dbReference type="InterPro" id="IPR013249">
    <property type="entry name" value="RNA_pol_sigma70_r4_t2"/>
</dbReference>
<dbReference type="SUPFAM" id="SSF88659">
    <property type="entry name" value="Sigma3 and sigma4 domains of RNA polymerase sigma factors"/>
    <property type="match status" value="1"/>
</dbReference>
<sequence length="199" mass="22284">MARIESGVSDTITSDATDTFSFRREMLATLPSLRAFAFSLARRHDRADDLIQETVMKAWGKQESFQPGTNLRAWLFTILRNEFYSQMRRKGREMPDPDGVFAANLATHPEQYGKLDMADFKEALDQLPDDQREAIVLIGASGFSYEEAAEIADVAVGTIKSRVNRARAKLQEMLTITGENEYGPDNTSAPLVNKSFPGR</sequence>
<dbReference type="InterPro" id="IPR007627">
    <property type="entry name" value="RNA_pol_sigma70_r2"/>
</dbReference>
<dbReference type="CDD" id="cd06171">
    <property type="entry name" value="Sigma70_r4"/>
    <property type="match status" value="1"/>
</dbReference>
<evidence type="ECO:0000256" key="1">
    <source>
        <dbReference type="ARBA" id="ARBA00010641"/>
    </source>
</evidence>
<dbReference type="Gene3D" id="1.10.10.10">
    <property type="entry name" value="Winged helix-like DNA-binding domain superfamily/Winged helix DNA-binding domain"/>
    <property type="match status" value="1"/>
</dbReference>
<evidence type="ECO:0000259" key="9">
    <source>
        <dbReference type="Pfam" id="PF08281"/>
    </source>
</evidence>
<feature type="domain" description="RNA polymerase sigma-70 region 2" evidence="8">
    <location>
        <begin position="29"/>
        <end position="92"/>
    </location>
</feature>
<evidence type="ECO:0000256" key="4">
    <source>
        <dbReference type="ARBA" id="ARBA00023125"/>
    </source>
</evidence>
<feature type="region of interest" description="Disordered" evidence="7">
    <location>
        <begin position="180"/>
        <end position="199"/>
    </location>
</feature>
<dbReference type="NCBIfam" id="NF009199">
    <property type="entry name" value="PRK12547.1"/>
    <property type="match status" value="1"/>
</dbReference>